<dbReference type="eggNOG" id="ENOG502RQNE">
    <property type="taxonomic scope" value="Eukaryota"/>
</dbReference>
<dbReference type="InParanoid" id="C7ZQP9"/>
<evidence type="ECO:0000259" key="1">
    <source>
        <dbReference type="Pfam" id="PF12697"/>
    </source>
</evidence>
<dbReference type="InterPro" id="IPR029058">
    <property type="entry name" value="AB_hydrolase_fold"/>
</dbReference>
<dbReference type="InterPro" id="IPR000073">
    <property type="entry name" value="AB_hydrolase_1"/>
</dbReference>
<protein>
    <recommendedName>
        <fullName evidence="1">AB hydrolase-1 domain-containing protein</fullName>
    </recommendedName>
</protein>
<evidence type="ECO:0000313" key="2">
    <source>
        <dbReference type="EMBL" id="EEU33663.1"/>
    </source>
</evidence>
<dbReference type="Pfam" id="PF12697">
    <property type="entry name" value="Abhydrolase_6"/>
    <property type="match status" value="1"/>
</dbReference>
<dbReference type="PANTHER" id="PTHR37017">
    <property type="entry name" value="AB HYDROLASE-1 DOMAIN-CONTAINING PROTEIN-RELATED"/>
    <property type="match status" value="1"/>
</dbReference>
<dbReference type="Gene3D" id="3.40.50.1820">
    <property type="entry name" value="alpha/beta hydrolase"/>
    <property type="match status" value="1"/>
</dbReference>
<dbReference type="STRING" id="660122.C7ZQP9"/>
<dbReference type="EMBL" id="GG699004">
    <property type="protein sequence ID" value="EEU33663.1"/>
    <property type="molecule type" value="Genomic_DNA"/>
</dbReference>
<organism evidence="2 3">
    <name type="scientific">Fusarium vanettenii (strain ATCC MYA-4622 / CBS 123669 / FGSC 9596 / NRRL 45880 / 77-13-4)</name>
    <name type="common">Fusarium solani subsp. pisi</name>
    <dbReference type="NCBI Taxonomy" id="660122"/>
    <lineage>
        <taxon>Eukaryota</taxon>
        <taxon>Fungi</taxon>
        <taxon>Dikarya</taxon>
        <taxon>Ascomycota</taxon>
        <taxon>Pezizomycotina</taxon>
        <taxon>Sordariomycetes</taxon>
        <taxon>Hypocreomycetidae</taxon>
        <taxon>Hypocreales</taxon>
        <taxon>Nectriaceae</taxon>
        <taxon>Fusarium</taxon>
        <taxon>Fusarium solani species complex</taxon>
        <taxon>Fusarium vanettenii</taxon>
    </lineage>
</organism>
<dbReference type="Proteomes" id="UP000005206">
    <property type="component" value="Unassembled WGS sequence"/>
</dbReference>
<dbReference type="VEuPathDB" id="FungiDB:NECHADRAFT_56315"/>
<dbReference type="KEGG" id="nhe:NECHADRAFT_56315"/>
<evidence type="ECO:0000313" key="3">
    <source>
        <dbReference type="Proteomes" id="UP000005206"/>
    </source>
</evidence>
<dbReference type="ESTHER" id="nech7-c7zqp9">
    <property type="family name" value="6_AlphaBeta_hydrolase"/>
</dbReference>
<accession>C7ZQP9</accession>
<dbReference type="InterPro" id="IPR052897">
    <property type="entry name" value="Sec-Metab_Biosynth_Hydrolase"/>
</dbReference>
<proteinExistence type="predicted"/>
<gene>
    <name evidence="2" type="ORF">NECHADRAFT_56315</name>
</gene>
<keyword evidence="3" id="KW-1185">Reference proteome</keyword>
<reference evidence="2 3" key="1">
    <citation type="journal article" date="2009" name="PLoS Genet.">
        <title>The genome of Nectria haematococca: contribution of supernumerary chromosomes to gene expansion.</title>
        <authorList>
            <person name="Coleman J.J."/>
            <person name="Rounsley S.D."/>
            <person name="Rodriguez-Carres M."/>
            <person name="Kuo A."/>
            <person name="Wasmann C.C."/>
            <person name="Grimwood J."/>
            <person name="Schmutz J."/>
            <person name="Taga M."/>
            <person name="White G.J."/>
            <person name="Zhou S."/>
            <person name="Schwartz D.C."/>
            <person name="Freitag M."/>
            <person name="Ma L.J."/>
            <person name="Danchin E.G."/>
            <person name="Henrissat B."/>
            <person name="Coutinho P.M."/>
            <person name="Nelson D.R."/>
            <person name="Straney D."/>
            <person name="Napoli C.A."/>
            <person name="Barker B.M."/>
            <person name="Gribskov M."/>
            <person name="Rep M."/>
            <person name="Kroken S."/>
            <person name="Molnar I."/>
            <person name="Rensing C."/>
            <person name="Kennell J.C."/>
            <person name="Zamora J."/>
            <person name="Farman M.L."/>
            <person name="Selker E.U."/>
            <person name="Salamov A."/>
            <person name="Shapiro H."/>
            <person name="Pangilinan J."/>
            <person name="Lindquist E."/>
            <person name="Lamers C."/>
            <person name="Grigoriev I.V."/>
            <person name="Geiser D.M."/>
            <person name="Covert S.F."/>
            <person name="Temporini E."/>
            <person name="Vanetten H.D."/>
        </authorList>
    </citation>
    <scope>NUCLEOTIDE SEQUENCE [LARGE SCALE GENOMIC DNA]</scope>
    <source>
        <strain evidence="3">ATCC MYA-4622 / CBS 123669 / FGSC 9596 / NRRL 45880 / 77-13-4</strain>
    </source>
</reference>
<sequence length="247" mass="26996">MSAPYPVIVLVHGAWQHPEHYKLLVQAFHDDGFYDVVTPRNVTSGPPEEIAGKTHLDDVQVIHEAMAPYLDAGREVVLVTHSYGGVPGVSSLQGHTIQERELKNLKGGIKGIVAFAAFVLPQKGLSLFQPDGSQYGEAFDVQNDYVATTAGFRRALFYGVQEGQDLPELSPQSRLSLETPTQVIARDFAIPKVYIVCEEDKVIPVNQQHAMAQAADARIVTIASGHSPQLDEKHSRAIAGTVKQFFV</sequence>
<feature type="domain" description="AB hydrolase-1" evidence="1">
    <location>
        <begin position="8"/>
        <end position="231"/>
    </location>
</feature>
<name>C7ZQP9_FUSV7</name>
<dbReference type="AlphaFoldDB" id="C7ZQP9"/>
<dbReference type="OrthoDB" id="1263307at2759"/>
<dbReference type="GeneID" id="9666902"/>
<dbReference type="PANTHER" id="PTHR37017:SF11">
    <property type="entry name" value="ESTERASE_LIPASE_THIOESTERASE DOMAIN-CONTAINING PROTEIN"/>
    <property type="match status" value="1"/>
</dbReference>
<dbReference type="SUPFAM" id="SSF53474">
    <property type="entry name" value="alpha/beta-Hydrolases"/>
    <property type="match status" value="1"/>
</dbReference>
<dbReference type="RefSeq" id="XP_003039376.1">
    <property type="nucleotide sequence ID" value="XM_003039330.1"/>
</dbReference>
<dbReference type="HOGENOM" id="CLU_046066_1_3_1"/>